<sequence length="267" mass="28219">MNSDYPLSLGGGDTSFSSFESIDDADPSLDTLLLPLTPERSSVNDIKTAAKRMRGAPVGSLYKNLGEAVTRQLTGFSPKEIKKSFRESWAKDKNLGPVLGRLKMAGRCLGFAIGTLVNVASKIAALSVALIAATTSGMLQFIFTPIKSFKKPHTVMNNIIGFGTTSGVLAGSGISFLGMKLSQCVAGIKLEPQDEGSSTSTFDRAVEDSSGAGLIGMVIGAGIACLYPAMWQLPFRDSGENQPSIEEIEARMQEILAARKADSLSSD</sequence>
<proteinExistence type="predicted"/>
<keyword evidence="1" id="KW-0472">Membrane</keyword>
<dbReference type="EMBL" id="CP001928">
    <property type="protein sequence ID" value="ADI38083.1"/>
    <property type="molecule type" value="Genomic_DNA"/>
</dbReference>
<accession>D6YVC2</accession>
<name>D6YVC2_WADCW</name>
<feature type="transmembrane region" description="Helical" evidence="1">
    <location>
        <begin position="211"/>
        <end position="230"/>
    </location>
</feature>
<dbReference type="STRING" id="716544.wcw_0716"/>
<dbReference type="HOGENOM" id="CLU_1041870_0_0_0"/>
<reference evidence="2 3" key="1">
    <citation type="journal article" date="2010" name="PLoS ONE">
        <title>The Waddlia genome: a window into chlamydial biology.</title>
        <authorList>
            <person name="Bertelli C."/>
            <person name="Collyn F."/>
            <person name="Croxatto A."/>
            <person name="Ruckert C."/>
            <person name="Polkinghorne A."/>
            <person name="Kebbi-Beghdadi C."/>
            <person name="Goesmann A."/>
            <person name="Vaughan L."/>
            <person name="Greub G."/>
        </authorList>
    </citation>
    <scope>NUCLEOTIDE SEQUENCE [LARGE SCALE GENOMIC DNA]</scope>
    <source>
        <strain evidence="3">ATCC VR-1470 / WSU 86-1044</strain>
    </source>
</reference>
<evidence type="ECO:0000256" key="1">
    <source>
        <dbReference type="SAM" id="Phobius"/>
    </source>
</evidence>
<evidence type="ECO:0000313" key="2">
    <source>
        <dbReference type="EMBL" id="ADI38083.1"/>
    </source>
</evidence>
<keyword evidence="1" id="KW-0812">Transmembrane</keyword>
<dbReference type="RefSeq" id="WP_013181802.1">
    <property type="nucleotide sequence ID" value="NC_014225.1"/>
</dbReference>
<keyword evidence="3" id="KW-1185">Reference proteome</keyword>
<keyword evidence="1" id="KW-1133">Transmembrane helix</keyword>
<evidence type="ECO:0000313" key="3">
    <source>
        <dbReference type="Proteomes" id="UP000001505"/>
    </source>
</evidence>
<dbReference type="Proteomes" id="UP000001505">
    <property type="component" value="Chromosome"/>
</dbReference>
<feature type="transmembrane region" description="Helical" evidence="1">
    <location>
        <begin position="155"/>
        <end position="177"/>
    </location>
</feature>
<protein>
    <submittedName>
        <fullName evidence="2">Putative membrane protein</fullName>
    </submittedName>
</protein>
<dbReference type="AlphaFoldDB" id="D6YVC2"/>
<dbReference type="KEGG" id="wch:wcw_0716"/>
<organism evidence="2 3">
    <name type="scientific">Waddlia chondrophila (strain ATCC VR-1470 / WSU 86-1044)</name>
    <dbReference type="NCBI Taxonomy" id="716544"/>
    <lineage>
        <taxon>Bacteria</taxon>
        <taxon>Pseudomonadati</taxon>
        <taxon>Chlamydiota</taxon>
        <taxon>Chlamydiia</taxon>
        <taxon>Parachlamydiales</taxon>
        <taxon>Waddliaceae</taxon>
        <taxon>Waddlia</taxon>
    </lineage>
</organism>
<gene>
    <name evidence="2" type="ordered locus">wcw_0716</name>
</gene>